<dbReference type="PANTHER" id="PTHR21625">
    <property type="entry name" value="NYD-SP28 PROTEIN"/>
    <property type="match status" value="1"/>
</dbReference>
<comment type="function">
    <text evidence="11">Component of the nexin-dynein regulatory complex (N-DRC), a key regulator of ciliary/flagellar motility which maintains the alignment and integrity of the distal axoneme and regulates microtubule sliding in motile axonemes. Plays a critical role in the assembly of N-DRC and also stabilizes the assembly of multiple inner dynein arms and radial spokes. Coassembles with DRC1 to form a central scaffold needed for assembly of the N-DRC and its attachment to the outer doublet microtubules.</text>
</comment>
<protein>
    <recommendedName>
        <fullName evidence="10">Dynein regulatory complex subunit 2</fullName>
    </recommendedName>
</protein>
<dbReference type="OrthoDB" id="7760980at2759"/>
<comment type="similarity">
    <text evidence="9">Belongs to the DRC2 family.</text>
</comment>
<accession>A0A1Y1U9C4</accession>
<evidence type="ECO:0000256" key="5">
    <source>
        <dbReference type="ARBA" id="ARBA00023069"/>
    </source>
</evidence>
<sequence>KKRGNKGVKSEYQLLKDEESRRRMIELAAAKLKEKVEFEEKNSKLNMLKINNRWREIMKIAKSQELKNQAEILEQVHQREFDRKNNAIKNLEQEIVEANKQFSTALQSHLINVDNLIDLQVKRLNNLELQFSKKKLIQKHEHQSIRDDIRNKNLEEKHTLRIQLESVIEDLWKKFHDVLDQYNANTEIWKKDFEDLKTKDRDHSKEIEVQMKKLTKLQDMILKLKTKYSNNHKEYNQKNQFLKKDKELIQSHFQELKRKLNKYRENEKERLITLTTMSNKTIKNLKKKTKSVLIGDEKTNDLYDIEEEDSNNDNVKKSSDVVYEEETDFSYMELFYKKYNKVLLDTILMKNKKNYLNEENARLKAILKQYLDGISVNAEILEQVNPLLVVNGK</sequence>
<evidence type="ECO:0000256" key="6">
    <source>
        <dbReference type="ARBA" id="ARBA00023212"/>
    </source>
</evidence>
<gene>
    <name evidence="14" type="ORF">BCR36DRAFT_588550</name>
</gene>
<dbReference type="AlphaFoldDB" id="A0A1Y1U9C4"/>
<keyword evidence="4 12" id="KW-0175">Coiled coil</keyword>
<evidence type="ECO:0000256" key="1">
    <source>
        <dbReference type="ARBA" id="ARBA00004611"/>
    </source>
</evidence>
<evidence type="ECO:0000256" key="10">
    <source>
        <dbReference type="ARBA" id="ARBA00040899"/>
    </source>
</evidence>
<feature type="non-terminal residue" evidence="14">
    <location>
        <position position="1"/>
    </location>
</feature>
<comment type="caution">
    <text evidence="14">The sequence shown here is derived from an EMBL/GenBank/DDBJ whole genome shotgun (WGS) entry which is preliminary data.</text>
</comment>
<evidence type="ECO:0000256" key="7">
    <source>
        <dbReference type="ARBA" id="ARBA00023273"/>
    </source>
</evidence>
<evidence type="ECO:0000256" key="12">
    <source>
        <dbReference type="SAM" id="Coils"/>
    </source>
</evidence>
<evidence type="ECO:0000256" key="8">
    <source>
        <dbReference type="ARBA" id="ARBA00037841"/>
    </source>
</evidence>
<reference evidence="14 15" key="1">
    <citation type="submission" date="2016-08" db="EMBL/GenBank/DDBJ databases">
        <title>Genomes of anaerobic fungi encode conserved fungal cellulosomes for biomass hydrolysis.</title>
        <authorList>
            <consortium name="DOE Joint Genome Institute"/>
            <person name="Haitjema C.H."/>
            <person name="Gilmore S.P."/>
            <person name="Henske J.K."/>
            <person name="Solomon K.V."/>
            <person name="De Groot R."/>
            <person name="Kuo A."/>
            <person name="Mondo S.J."/>
            <person name="Salamov A.A."/>
            <person name="Labutti K."/>
            <person name="Zhao Z."/>
            <person name="Chiniquy J."/>
            <person name="Barry K."/>
            <person name="Brewer H.M."/>
            <person name="Purvine S.O."/>
            <person name="Wright A.T."/>
            <person name="Boxma B."/>
            <person name="Van Alen T."/>
            <person name="Hackstein J.H."/>
            <person name="Baker S.E."/>
            <person name="Grigoriev I.V."/>
            <person name="O'Malley M.A."/>
        </authorList>
    </citation>
    <scope>NUCLEOTIDE SEQUENCE [LARGE SCALE GENOMIC DNA]</scope>
    <source>
        <strain evidence="15">finn</strain>
    </source>
</reference>
<dbReference type="EMBL" id="MCFH01000186">
    <property type="protein sequence ID" value="ORX34612.1"/>
    <property type="molecule type" value="Genomic_DNA"/>
</dbReference>
<keyword evidence="15" id="KW-1185">Reference proteome</keyword>
<feature type="coiled-coil region" evidence="12">
    <location>
        <begin position="74"/>
        <end position="108"/>
    </location>
</feature>
<dbReference type="STRING" id="1754191.A0A1Y1U9C4"/>
<dbReference type="GO" id="GO:0070286">
    <property type="term" value="P:axonemal dynein complex assembly"/>
    <property type="evidence" value="ECO:0007669"/>
    <property type="project" value="InterPro"/>
</dbReference>
<evidence type="ECO:0000256" key="9">
    <source>
        <dbReference type="ARBA" id="ARBA00038424"/>
    </source>
</evidence>
<dbReference type="GO" id="GO:0005858">
    <property type="term" value="C:axonemal dynein complex"/>
    <property type="evidence" value="ECO:0007669"/>
    <property type="project" value="InterPro"/>
</dbReference>
<evidence type="ECO:0000256" key="3">
    <source>
        <dbReference type="ARBA" id="ARBA00022846"/>
    </source>
</evidence>
<dbReference type="Pfam" id="PF14772">
    <property type="entry name" value="NYD-SP28"/>
    <property type="match status" value="1"/>
</dbReference>
<dbReference type="InterPro" id="IPR039750">
    <property type="entry name" value="DRC1/DRC2"/>
</dbReference>
<keyword evidence="7" id="KW-0966">Cell projection</keyword>
<organism evidence="14 15">
    <name type="scientific">Piromyces finnis</name>
    <dbReference type="NCBI Taxonomy" id="1754191"/>
    <lineage>
        <taxon>Eukaryota</taxon>
        <taxon>Fungi</taxon>
        <taxon>Fungi incertae sedis</taxon>
        <taxon>Chytridiomycota</taxon>
        <taxon>Chytridiomycota incertae sedis</taxon>
        <taxon>Neocallimastigomycetes</taxon>
        <taxon>Neocallimastigales</taxon>
        <taxon>Neocallimastigaceae</taxon>
        <taxon>Piromyces</taxon>
    </lineage>
</organism>
<evidence type="ECO:0000313" key="14">
    <source>
        <dbReference type="EMBL" id="ORX34612.1"/>
    </source>
</evidence>
<reference evidence="14 15" key="2">
    <citation type="submission" date="2016-08" db="EMBL/GenBank/DDBJ databases">
        <title>Pervasive Adenine N6-methylation of Active Genes in Fungi.</title>
        <authorList>
            <consortium name="DOE Joint Genome Institute"/>
            <person name="Mondo S.J."/>
            <person name="Dannebaum R.O."/>
            <person name="Kuo R.C."/>
            <person name="Labutti K."/>
            <person name="Haridas S."/>
            <person name="Kuo A."/>
            <person name="Salamov A."/>
            <person name="Ahrendt S.R."/>
            <person name="Lipzen A."/>
            <person name="Sullivan W."/>
            <person name="Andreopoulos W.B."/>
            <person name="Clum A."/>
            <person name="Lindquist E."/>
            <person name="Daum C."/>
            <person name="Ramamoorthy G.K."/>
            <person name="Gryganskyi A."/>
            <person name="Culley D."/>
            <person name="Magnuson J.K."/>
            <person name="James T.Y."/>
            <person name="O'Malley M.A."/>
            <person name="Stajich J.E."/>
            <person name="Spatafora J.W."/>
            <person name="Visel A."/>
            <person name="Grigoriev I.V."/>
        </authorList>
    </citation>
    <scope>NUCLEOTIDE SEQUENCE [LARGE SCALE GENOMIC DNA]</scope>
    <source>
        <strain evidence="15">finn</strain>
    </source>
</reference>
<name>A0A1Y1U9C4_9FUNG</name>
<evidence type="ECO:0000259" key="13">
    <source>
        <dbReference type="Pfam" id="PF14772"/>
    </source>
</evidence>
<keyword evidence="6" id="KW-0206">Cytoskeleton</keyword>
<keyword evidence="3" id="KW-0282">Flagellum</keyword>
<evidence type="ECO:0000256" key="11">
    <source>
        <dbReference type="ARBA" id="ARBA00045865"/>
    </source>
</evidence>
<dbReference type="GO" id="GO:0060285">
    <property type="term" value="P:cilium-dependent cell motility"/>
    <property type="evidence" value="ECO:0007669"/>
    <property type="project" value="TreeGrafter"/>
</dbReference>
<dbReference type="InterPro" id="IPR039505">
    <property type="entry name" value="DRC1/2_N"/>
</dbReference>
<dbReference type="PANTHER" id="PTHR21625:SF0">
    <property type="entry name" value="DYNEIN REGULATORY COMPLEX SUBUNIT 2"/>
    <property type="match status" value="1"/>
</dbReference>
<dbReference type="Proteomes" id="UP000193719">
    <property type="component" value="Unassembled WGS sequence"/>
</dbReference>
<feature type="coiled-coil region" evidence="12">
    <location>
        <begin position="15"/>
        <end position="42"/>
    </location>
</feature>
<evidence type="ECO:0000313" key="15">
    <source>
        <dbReference type="Proteomes" id="UP000193719"/>
    </source>
</evidence>
<comment type="subcellular location">
    <subcellularLocation>
        <location evidence="1">Cytoplasm</location>
        <location evidence="1">Cytoskeleton</location>
        <location evidence="1">Flagellum axoneme</location>
    </subcellularLocation>
    <subcellularLocation>
        <location evidence="8">Cytoplasm</location>
        <location evidence="8">Cytoskeleton</location>
        <location evidence="8">Flagellum basal body</location>
    </subcellularLocation>
</comment>
<evidence type="ECO:0000256" key="2">
    <source>
        <dbReference type="ARBA" id="ARBA00022490"/>
    </source>
</evidence>
<feature type="domain" description="Dynein regulatory complex protein 1/2 N-terminal" evidence="13">
    <location>
        <begin position="16"/>
        <end position="112"/>
    </location>
</feature>
<keyword evidence="5" id="KW-0969">Cilium</keyword>
<keyword evidence="2" id="KW-0963">Cytoplasm</keyword>
<dbReference type="GO" id="GO:0003352">
    <property type="term" value="P:regulation of cilium movement"/>
    <property type="evidence" value="ECO:0007669"/>
    <property type="project" value="TreeGrafter"/>
</dbReference>
<evidence type="ECO:0000256" key="4">
    <source>
        <dbReference type="ARBA" id="ARBA00023054"/>
    </source>
</evidence>
<feature type="coiled-coil region" evidence="12">
    <location>
        <begin position="225"/>
        <end position="269"/>
    </location>
</feature>
<proteinExistence type="inferred from homology"/>